<dbReference type="SMART" id="SM00347">
    <property type="entry name" value="HTH_MARR"/>
    <property type="match status" value="1"/>
</dbReference>
<dbReference type="EMBL" id="LT906453">
    <property type="protein sequence ID" value="SNV16933.1"/>
    <property type="molecule type" value="Genomic_DNA"/>
</dbReference>
<dbReference type="InterPro" id="IPR036388">
    <property type="entry name" value="WH-like_DNA-bd_sf"/>
</dbReference>
<proteinExistence type="predicted"/>
<sequence>MSGAADPVEVSASLRALIRGLTRQLRSETLHVSDVPLPQQDVLLLLARTPGLTNAELAREQKVTPQSMGASVTALREAGLVQTRAHAQDGRRREVHLTDAGHELLMQLGSARDDWLSARLASRLSGVELEAVQEAVALLHRVAD</sequence>
<dbReference type="GeneID" id="63458413"/>
<accession>A0A239V623</accession>
<dbReference type="InterPro" id="IPR036390">
    <property type="entry name" value="WH_DNA-bd_sf"/>
</dbReference>
<dbReference type="SUPFAM" id="SSF46785">
    <property type="entry name" value="Winged helix' DNA-binding domain"/>
    <property type="match status" value="1"/>
</dbReference>
<keyword evidence="3" id="KW-1185">Reference proteome</keyword>
<dbReference type="InterPro" id="IPR000835">
    <property type="entry name" value="HTH_MarR-typ"/>
</dbReference>
<evidence type="ECO:0000313" key="3">
    <source>
        <dbReference type="Proteomes" id="UP000242637"/>
    </source>
</evidence>
<dbReference type="Pfam" id="PF12802">
    <property type="entry name" value="MarR_2"/>
    <property type="match status" value="1"/>
</dbReference>
<dbReference type="InterPro" id="IPR052526">
    <property type="entry name" value="HTH-type_Bedaq_tolerance"/>
</dbReference>
<protein>
    <submittedName>
        <fullName evidence="2">Homoprotocatechuate degradation operon regulator, HpaR</fullName>
    </submittedName>
</protein>
<reference evidence="2 3" key="1">
    <citation type="submission" date="2017-06" db="EMBL/GenBank/DDBJ databases">
        <authorList>
            <consortium name="Pathogen Informatics"/>
        </authorList>
    </citation>
    <scope>NUCLEOTIDE SEQUENCE [LARGE SCALE GENOMIC DNA]</scope>
    <source>
        <strain evidence="2 3">NCTC13039</strain>
    </source>
</reference>
<dbReference type="PROSITE" id="PS50995">
    <property type="entry name" value="HTH_MARR_2"/>
    <property type="match status" value="1"/>
</dbReference>
<dbReference type="AlphaFoldDB" id="A0A239V623"/>
<evidence type="ECO:0000259" key="1">
    <source>
        <dbReference type="PROSITE" id="PS50995"/>
    </source>
</evidence>
<dbReference type="GO" id="GO:0003700">
    <property type="term" value="F:DNA-binding transcription factor activity"/>
    <property type="evidence" value="ECO:0007669"/>
    <property type="project" value="InterPro"/>
</dbReference>
<feature type="domain" description="HTH marR-type" evidence="1">
    <location>
        <begin position="7"/>
        <end position="144"/>
    </location>
</feature>
<dbReference type="Proteomes" id="UP000242637">
    <property type="component" value="Chromosome 1"/>
</dbReference>
<dbReference type="PANTHER" id="PTHR39515">
    <property type="entry name" value="CONSERVED PROTEIN"/>
    <property type="match status" value="1"/>
</dbReference>
<dbReference type="STRING" id="1121387.GCA_000429885_00845"/>
<evidence type="ECO:0000313" key="2">
    <source>
        <dbReference type="EMBL" id="SNV16933.1"/>
    </source>
</evidence>
<name>A0A239V623_9MICO</name>
<dbReference type="PANTHER" id="PTHR39515:SF2">
    <property type="entry name" value="HTH-TYPE TRANSCRIPTIONAL REGULATOR RV0880"/>
    <property type="match status" value="1"/>
</dbReference>
<gene>
    <name evidence="2" type="ORF">SAMEA4475696_00102</name>
</gene>
<dbReference type="OrthoDB" id="162531at2"/>
<organism evidence="2 3">
    <name type="scientific">Dermatophilus congolensis</name>
    <dbReference type="NCBI Taxonomy" id="1863"/>
    <lineage>
        <taxon>Bacteria</taxon>
        <taxon>Bacillati</taxon>
        <taxon>Actinomycetota</taxon>
        <taxon>Actinomycetes</taxon>
        <taxon>Micrococcales</taxon>
        <taxon>Dermatophilaceae</taxon>
        <taxon>Dermatophilus</taxon>
    </lineage>
</organism>
<dbReference type="KEGG" id="dco:SAMEA4475696_0102"/>
<dbReference type="RefSeq" id="WP_028326862.1">
    <property type="nucleotide sequence ID" value="NZ_JAAFNI010000001.1"/>
</dbReference>
<dbReference type="Gene3D" id="1.10.10.10">
    <property type="entry name" value="Winged helix-like DNA-binding domain superfamily/Winged helix DNA-binding domain"/>
    <property type="match status" value="1"/>
</dbReference>